<dbReference type="SUPFAM" id="SSF54928">
    <property type="entry name" value="RNA-binding domain, RBD"/>
    <property type="match status" value="1"/>
</dbReference>
<dbReference type="AlphaFoldDB" id="A0AAD1XYB1"/>
<dbReference type="InterPro" id="IPR035979">
    <property type="entry name" value="RBD_domain_sf"/>
</dbReference>
<dbReference type="SMART" id="SM00360">
    <property type="entry name" value="RRM"/>
    <property type="match status" value="1"/>
</dbReference>
<evidence type="ECO:0000259" key="3">
    <source>
        <dbReference type="PROSITE" id="PS50102"/>
    </source>
</evidence>
<sequence>MGDTVIQITNLPEKMKDEFVQAAFLPFGDCIIEIPREKFKHKGYALVQYEDEDDADHAVFNMNNSEFFGNIIRVTRTKKKLRPQGNSKVDSSKPFWKDEEEKEMNYEEKEEPKNVLEFKDEGV</sequence>
<comment type="caution">
    <text evidence="4">The sequence shown here is derived from an EMBL/GenBank/DDBJ whole genome shotgun (WGS) entry which is preliminary data.</text>
</comment>
<dbReference type="InterPro" id="IPR000504">
    <property type="entry name" value="RRM_dom"/>
</dbReference>
<accession>A0AAD1XYB1</accession>
<feature type="region of interest" description="Disordered" evidence="2">
    <location>
        <begin position="82"/>
        <end position="123"/>
    </location>
</feature>
<dbReference type="Pfam" id="PF00076">
    <property type="entry name" value="RRM_1"/>
    <property type="match status" value="1"/>
</dbReference>
<dbReference type="PANTHER" id="PTHR48037">
    <property type="entry name" value="ATPASE E1"/>
    <property type="match status" value="1"/>
</dbReference>
<reference evidence="4" key="1">
    <citation type="submission" date="2023-07" db="EMBL/GenBank/DDBJ databases">
        <authorList>
            <consortium name="AG Swart"/>
            <person name="Singh M."/>
            <person name="Singh A."/>
            <person name="Seah K."/>
            <person name="Emmerich C."/>
        </authorList>
    </citation>
    <scope>NUCLEOTIDE SEQUENCE</scope>
    <source>
        <strain evidence="4">DP1</strain>
    </source>
</reference>
<keyword evidence="5" id="KW-1185">Reference proteome</keyword>
<dbReference type="Proteomes" id="UP001295684">
    <property type="component" value="Unassembled WGS sequence"/>
</dbReference>
<dbReference type="EMBL" id="CAMPGE010022847">
    <property type="protein sequence ID" value="CAI2380851.1"/>
    <property type="molecule type" value="Genomic_DNA"/>
</dbReference>
<name>A0AAD1XYB1_EUPCR</name>
<proteinExistence type="predicted"/>
<dbReference type="InterPro" id="IPR012677">
    <property type="entry name" value="Nucleotide-bd_a/b_plait_sf"/>
</dbReference>
<dbReference type="PROSITE" id="PS50102">
    <property type="entry name" value="RRM"/>
    <property type="match status" value="1"/>
</dbReference>
<evidence type="ECO:0000256" key="2">
    <source>
        <dbReference type="SAM" id="MobiDB-lite"/>
    </source>
</evidence>
<keyword evidence="1" id="KW-0694">RNA-binding</keyword>
<evidence type="ECO:0000256" key="1">
    <source>
        <dbReference type="PROSITE-ProRule" id="PRU00176"/>
    </source>
</evidence>
<dbReference type="GO" id="GO:0003723">
    <property type="term" value="F:RNA binding"/>
    <property type="evidence" value="ECO:0007669"/>
    <property type="project" value="UniProtKB-UniRule"/>
</dbReference>
<gene>
    <name evidence="4" type="ORF">ECRASSUSDP1_LOCUS22291</name>
</gene>
<feature type="domain" description="RRM" evidence="3">
    <location>
        <begin position="4"/>
        <end position="79"/>
    </location>
</feature>
<evidence type="ECO:0000313" key="5">
    <source>
        <dbReference type="Proteomes" id="UP001295684"/>
    </source>
</evidence>
<dbReference type="PANTHER" id="PTHR48037:SF1">
    <property type="entry name" value="RRM DOMAIN-CONTAINING PROTEIN"/>
    <property type="match status" value="1"/>
</dbReference>
<organism evidence="4 5">
    <name type="scientific">Euplotes crassus</name>
    <dbReference type="NCBI Taxonomy" id="5936"/>
    <lineage>
        <taxon>Eukaryota</taxon>
        <taxon>Sar</taxon>
        <taxon>Alveolata</taxon>
        <taxon>Ciliophora</taxon>
        <taxon>Intramacronucleata</taxon>
        <taxon>Spirotrichea</taxon>
        <taxon>Hypotrichia</taxon>
        <taxon>Euplotida</taxon>
        <taxon>Euplotidae</taxon>
        <taxon>Moneuplotes</taxon>
    </lineage>
</organism>
<protein>
    <recommendedName>
        <fullName evidence="3">RRM domain-containing protein</fullName>
    </recommendedName>
</protein>
<evidence type="ECO:0000313" key="4">
    <source>
        <dbReference type="EMBL" id="CAI2380851.1"/>
    </source>
</evidence>
<feature type="compositionally biased region" description="Basic and acidic residues" evidence="2">
    <location>
        <begin position="95"/>
        <end position="123"/>
    </location>
</feature>
<dbReference type="Gene3D" id="3.30.70.330">
    <property type="match status" value="1"/>
</dbReference>